<feature type="domain" description="Transcriptional regulator TetR C-terminal Firmicutes type" evidence="2">
    <location>
        <begin position="4"/>
        <end position="61"/>
    </location>
</feature>
<dbReference type="AlphaFoldDB" id="A0A1G8CS73"/>
<dbReference type="Gene3D" id="1.10.357.10">
    <property type="entry name" value="Tetracycline Repressor, domain 2"/>
    <property type="match status" value="1"/>
</dbReference>
<gene>
    <name evidence="3" type="ORF">SAMN05216352_101427</name>
</gene>
<evidence type="ECO:0000313" key="3">
    <source>
        <dbReference type="EMBL" id="SDH48292.1"/>
    </source>
</evidence>
<dbReference type="STRING" id="930129.SAMN05216352_101427"/>
<accession>A0A1G8CS73</accession>
<dbReference type="EMBL" id="FNDU01000001">
    <property type="protein sequence ID" value="SDH48292.1"/>
    <property type="molecule type" value="Genomic_DNA"/>
</dbReference>
<organism evidence="3 4">
    <name type="scientific">Alteribacillus bidgolensis</name>
    <dbReference type="NCBI Taxonomy" id="930129"/>
    <lineage>
        <taxon>Bacteria</taxon>
        <taxon>Bacillati</taxon>
        <taxon>Bacillota</taxon>
        <taxon>Bacilli</taxon>
        <taxon>Bacillales</taxon>
        <taxon>Bacillaceae</taxon>
        <taxon>Alteribacillus</taxon>
    </lineage>
</organism>
<dbReference type="RefSeq" id="WP_170031586.1">
    <property type="nucleotide sequence ID" value="NZ_FNDU01000001.1"/>
</dbReference>
<evidence type="ECO:0000313" key="4">
    <source>
        <dbReference type="Proteomes" id="UP000199017"/>
    </source>
</evidence>
<reference evidence="3 4" key="1">
    <citation type="submission" date="2016-10" db="EMBL/GenBank/DDBJ databases">
        <authorList>
            <person name="de Groot N.N."/>
        </authorList>
    </citation>
    <scope>NUCLEOTIDE SEQUENCE [LARGE SCALE GENOMIC DNA]</scope>
    <source>
        <strain evidence="4">P4B,CCM 7963,CECT 7998,DSM 25260,IBRC-M 10614,KCTC 13821</strain>
    </source>
</reference>
<feature type="region of interest" description="Disordered" evidence="1">
    <location>
        <begin position="71"/>
        <end position="97"/>
    </location>
</feature>
<proteinExistence type="predicted"/>
<evidence type="ECO:0000256" key="1">
    <source>
        <dbReference type="SAM" id="MobiDB-lite"/>
    </source>
</evidence>
<dbReference type="Pfam" id="PF14278">
    <property type="entry name" value="TetR_C_8"/>
    <property type="match status" value="1"/>
</dbReference>
<keyword evidence="4" id="KW-1185">Reference proteome</keyword>
<sequence>MQEQVSNKLSALQIDEEQMLVPRDYLITFVISAQLGIIQHWIETDLQRSPEEVAAIITRIASRGPLGAISIEEQELQGKKSRKNTEEDKSAKNARFG</sequence>
<dbReference type="Proteomes" id="UP000199017">
    <property type="component" value="Unassembled WGS sequence"/>
</dbReference>
<name>A0A1G8CS73_9BACI</name>
<evidence type="ECO:0000259" key="2">
    <source>
        <dbReference type="Pfam" id="PF14278"/>
    </source>
</evidence>
<dbReference type="InterPro" id="IPR039532">
    <property type="entry name" value="TetR_C_Firmicutes"/>
</dbReference>
<protein>
    <submittedName>
        <fullName evidence="3">Transcriptional regulator C-terminal region</fullName>
    </submittedName>
</protein>